<name>A0A091LR59_CARIC</name>
<proteinExistence type="predicted"/>
<evidence type="ECO:0000313" key="2">
    <source>
        <dbReference type="Proteomes" id="UP000054116"/>
    </source>
</evidence>
<evidence type="ECO:0000313" key="1">
    <source>
        <dbReference type="EMBL" id="KFP61993.1"/>
    </source>
</evidence>
<dbReference type="AlphaFoldDB" id="A0A091LR59"/>
<dbReference type="EMBL" id="KK507908">
    <property type="protein sequence ID" value="KFP61993.1"/>
    <property type="molecule type" value="Genomic_DNA"/>
</dbReference>
<accession>A0A091LR59</accession>
<feature type="non-terminal residue" evidence="1">
    <location>
        <position position="70"/>
    </location>
</feature>
<sequence length="70" mass="7491">GSFNCDNDFPLMLVKQSPMALLMGTSSEPDLAMPALPALPALLPAQKQVLPIQFSQFMDLPAPASQFSIT</sequence>
<feature type="non-terminal residue" evidence="1">
    <location>
        <position position="1"/>
    </location>
</feature>
<reference evidence="1 2" key="1">
    <citation type="submission" date="2014-04" db="EMBL/GenBank/DDBJ databases">
        <title>Genome evolution of avian class.</title>
        <authorList>
            <person name="Zhang G."/>
            <person name="Li C."/>
        </authorList>
    </citation>
    <scope>NUCLEOTIDE SEQUENCE [LARGE SCALE GENOMIC DNA]</scope>
    <source>
        <strain evidence="1">BGI_N322</strain>
    </source>
</reference>
<organism evidence="1 2">
    <name type="scientific">Cariama cristata</name>
    <name type="common">Red-legged seriema</name>
    <dbReference type="NCBI Taxonomy" id="54380"/>
    <lineage>
        <taxon>Eukaryota</taxon>
        <taxon>Metazoa</taxon>
        <taxon>Chordata</taxon>
        <taxon>Craniata</taxon>
        <taxon>Vertebrata</taxon>
        <taxon>Euteleostomi</taxon>
        <taxon>Archelosauria</taxon>
        <taxon>Archosauria</taxon>
        <taxon>Dinosauria</taxon>
        <taxon>Saurischia</taxon>
        <taxon>Theropoda</taxon>
        <taxon>Coelurosauria</taxon>
        <taxon>Aves</taxon>
        <taxon>Neognathae</taxon>
        <taxon>Neoaves</taxon>
        <taxon>Telluraves</taxon>
        <taxon>Australaves</taxon>
        <taxon>Cariamiformes</taxon>
        <taxon>Cariamidae</taxon>
        <taxon>Cariama</taxon>
    </lineage>
</organism>
<dbReference type="Proteomes" id="UP000054116">
    <property type="component" value="Unassembled WGS sequence"/>
</dbReference>
<protein>
    <submittedName>
        <fullName evidence="1">Uncharacterized protein</fullName>
    </submittedName>
</protein>
<keyword evidence="2" id="KW-1185">Reference proteome</keyword>
<gene>
    <name evidence="1" type="ORF">N322_13389</name>
</gene>